<dbReference type="OrthoDB" id="1938773at2"/>
<dbReference type="EMBL" id="CP004121">
    <property type="protein sequence ID" value="AGF59273.1"/>
    <property type="molecule type" value="Genomic_DNA"/>
</dbReference>
<dbReference type="eggNOG" id="ENOG5034376">
    <property type="taxonomic scope" value="Bacteria"/>
</dbReference>
<sequence>MNLRSNLFDKKMIIGILVLIPILVIVLVIIGRNLIIPSNEDIINQLKHEKYYSSKVHYLFKNSKSQFEENTTQYYSFDKGLRIEFLDGYKRVKVYKGGEIKVEKDGDEDYTLDKDIDKIYPLAFLQNILSNYQEGDAEEVKEEWGSGLYLKVNIDYKNMNKHLDKAELYIDKNKKVPVLLKILDDNNKERVIITYKDFKIEKTLSNDLF</sequence>
<protein>
    <recommendedName>
        <fullName evidence="4">Membrane associated protein</fullName>
    </recommendedName>
</protein>
<dbReference type="PATRIC" id="fig|931276.5.peg.5586"/>
<keyword evidence="1" id="KW-0812">Transmembrane</keyword>
<evidence type="ECO:0000313" key="2">
    <source>
        <dbReference type="EMBL" id="AGF59273.1"/>
    </source>
</evidence>
<dbReference type="HOGENOM" id="CLU_113631_1_0_9"/>
<keyword evidence="1" id="KW-0472">Membrane</keyword>
<dbReference type="Proteomes" id="UP000011728">
    <property type="component" value="Chromosome"/>
</dbReference>
<dbReference type="Gene3D" id="2.50.20.10">
    <property type="entry name" value="Lipoprotein localisation LolA/LolB/LppX"/>
    <property type="match status" value="1"/>
</dbReference>
<organism evidence="2 3">
    <name type="scientific">Clostridium saccharoperbutylacetonicum N1-4(HMT)</name>
    <dbReference type="NCBI Taxonomy" id="931276"/>
    <lineage>
        <taxon>Bacteria</taxon>
        <taxon>Bacillati</taxon>
        <taxon>Bacillota</taxon>
        <taxon>Clostridia</taxon>
        <taxon>Eubacteriales</taxon>
        <taxon>Clostridiaceae</taxon>
        <taxon>Clostridium</taxon>
    </lineage>
</organism>
<dbReference type="KEGG" id="csr:Cspa_c55280"/>
<gene>
    <name evidence="2" type="ORF">Cspa_c55280</name>
</gene>
<keyword evidence="3" id="KW-1185">Reference proteome</keyword>
<dbReference type="NCBIfam" id="NF041287">
    <property type="entry name" value="lipo_GerS_rel"/>
    <property type="match status" value="1"/>
</dbReference>
<keyword evidence="1" id="KW-1133">Transmembrane helix</keyword>
<dbReference type="AlphaFoldDB" id="M1MT38"/>
<evidence type="ECO:0000256" key="1">
    <source>
        <dbReference type="SAM" id="Phobius"/>
    </source>
</evidence>
<accession>M1MT38</accession>
<name>M1MT38_9CLOT</name>
<dbReference type="STRING" id="36745.CLSAP_52770"/>
<dbReference type="RefSeq" id="WP_015395580.1">
    <property type="nucleotide sequence ID" value="NC_020291.1"/>
</dbReference>
<evidence type="ECO:0000313" key="3">
    <source>
        <dbReference type="Proteomes" id="UP000011728"/>
    </source>
</evidence>
<reference evidence="2 3" key="1">
    <citation type="submission" date="2013-02" db="EMBL/GenBank/DDBJ databases">
        <title>Genome sequence of Clostridium saccharoperbutylacetonicum N1-4(HMT).</title>
        <authorList>
            <person name="Poehlein A."/>
            <person name="Daniel R."/>
        </authorList>
    </citation>
    <scope>NUCLEOTIDE SEQUENCE [LARGE SCALE GENOMIC DNA]</scope>
    <source>
        <strain evidence="3">N1-4(HMT)</strain>
    </source>
</reference>
<proteinExistence type="predicted"/>
<feature type="transmembrane region" description="Helical" evidence="1">
    <location>
        <begin position="12"/>
        <end position="35"/>
    </location>
</feature>
<evidence type="ECO:0008006" key="4">
    <source>
        <dbReference type="Google" id="ProtNLM"/>
    </source>
</evidence>